<reference evidence="2 3" key="1">
    <citation type="journal article" date="2021" name="Elife">
        <title>Chloroplast acquisition without the gene transfer in kleptoplastic sea slugs, Plakobranchus ocellatus.</title>
        <authorList>
            <person name="Maeda T."/>
            <person name="Takahashi S."/>
            <person name="Yoshida T."/>
            <person name="Shimamura S."/>
            <person name="Takaki Y."/>
            <person name="Nagai Y."/>
            <person name="Toyoda A."/>
            <person name="Suzuki Y."/>
            <person name="Arimoto A."/>
            <person name="Ishii H."/>
            <person name="Satoh N."/>
            <person name="Nishiyama T."/>
            <person name="Hasebe M."/>
            <person name="Maruyama T."/>
            <person name="Minagawa J."/>
            <person name="Obokata J."/>
            <person name="Shigenobu S."/>
        </authorList>
    </citation>
    <scope>NUCLEOTIDE SEQUENCE [LARGE SCALE GENOMIC DNA]</scope>
</reference>
<keyword evidence="3" id="KW-1185">Reference proteome</keyword>
<protein>
    <recommendedName>
        <fullName evidence="4">Gustatory receptor</fullName>
    </recommendedName>
</protein>
<keyword evidence="1" id="KW-0472">Membrane</keyword>
<dbReference type="Proteomes" id="UP000735302">
    <property type="component" value="Unassembled WGS sequence"/>
</dbReference>
<evidence type="ECO:0008006" key="4">
    <source>
        <dbReference type="Google" id="ProtNLM"/>
    </source>
</evidence>
<evidence type="ECO:0000313" key="3">
    <source>
        <dbReference type="Proteomes" id="UP000735302"/>
    </source>
</evidence>
<keyword evidence="1" id="KW-0812">Transmembrane</keyword>
<keyword evidence="1" id="KW-1133">Transmembrane helix</keyword>
<proteinExistence type="predicted"/>
<accession>A0AAV4BTG4</accession>
<sequence>MHTQRIHMYMNEHREKYIHGNIRGHGCKSSIAMKHFSPQQGDLRLLGPPSGRGTDGGARTRDTWIGISARSRDPTSHQRPWSSCFEVLIHKAINIEHFCNFASEAVPNLVGCTRRYIYATVSSADAERSVSLYNIVLSSTAFGEFLVTNITLVWFLACVNYLMSRKMPTIPKLFTTEITLTWSLARANSRLFSNAYSIPDPNTVTLTLSLTPDLTVALTLALTLTLEVEKEAGVDLCK</sequence>
<organism evidence="2 3">
    <name type="scientific">Plakobranchus ocellatus</name>
    <dbReference type="NCBI Taxonomy" id="259542"/>
    <lineage>
        <taxon>Eukaryota</taxon>
        <taxon>Metazoa</taxon>
        <taxon>Spiralia</taxon>
        <taxon>Lophotrochozoa</taxon>
        <taxon>Mollusca</taxon>
        <taxon>Gastropoda</taxon>
        <taxon>Heterobranchia</taxon>
        <taxon>Euthyneura</taxon>
        <taxon>Panpulmonata</taxon>
        <taxon>Sacoglossa</taxon>
        <taxon>Placobranchoidea</taxon>
        <taxon>Plakobranchidae</taxon>
        <taxon>Plakobranchus</taxon>
    </lineage>
</organism>
<comment type="caution">
    <text evidence="2">The sequence shown here is derived from an EMBL/GenBank/DDBJ whole genome shotgun (WGS) entry which is preliminary data.</text>
</comment>
<feature type="transmembrane region" description="Helical" evidence="1">
    <location>
        <begin position="141"/>
        <end position="163"/>
    </location>
</feature>
<gene>
    <name evidence="2" type="ORF">PoB_005024500</name>
</gene>
<dbReference type="AlphaFoldDB" id="A0AAV4BTG4"/>
<evidence type="ECO:0000256" key="1">
    <source>
        <dbReference type="SAM" id="Phobius"/>
    </source>
</evidence>
<dbReference type="EMBL" id="BLXT01005525">
    <property type="protein sequence ID" value="GFO23740.1"/>
    <property type="molecule type" value="Genomic_DNA"/>
</dbReference>
<name>A0AAV4BTG4_9GAST</name>
<evidence type="ECO:0000313" key="2">
    <source>
        <dbReference type="EMBL" id="GFO23740.1"/>
    </source>
</evidence>